<gene>
    <name evidence="3" type="ORF">GT347_22620</name>
</gene>
<protein>
    <submittedName>
        <fullName evidence="3">Tripartite tricarboxylate transporter substrate binding protein</fullName>
    </submittedName>
</protein>
<dbReference type="SUPFAM" id="SSF53850">
    <property type="entry name" value="Periplasmic binding protein-like II"/>
    <property type="match status" value="1"/>
</dbReference>
<dbReference type="Gene3D" id="3.40.190.150">
    <property type="entry name" value="Bordetella uptake gene, domain 1"/>
    <property type="match status" value="1"/>
</dbReference>
<proteinExistence type="inferred from homology"/>
<evidence type="ECO:0000256" key="1">
    <source>
        <dbReference type="ARBA" id="ARBA00006987"/>
    </source>
</evidence>
<dbReference type="InterPro" id="IPR042100">
    <property type="entry name" value="Bug_dom1"/>
</dbReference>
<organism evidence="3 4">
    <name type="scientific">Xylophilus rhododendri</name>
    <dbReference type="NCBI Taxonomy" id="2697032"/>
    <lineage>
        <taxon>Bacteria</taxon>
        <taxon>Pseudomonadati</taxon>
        <taxon>Pseudomonadota</taxon>
        <taxon>Betaproteobacteria</taxon>
        <taxon>Burkholderiales</taxon>
        <taxon>Xylophilus</taxon>
    </lineage>
</organism>
<keyword evidence="2" id="KW-0732">Signal</keyword>
<dbReference type="Gene3D" id="3.40.190.10">
    <property type="entry name" value="Periplasmic binding protein-like II"/>
    <property type="match status" value="1"/>
</dbReference>
<dbReference type="AlphaFoldDB" id="A0A857JC36"/>
<dbReference type="RefSeq" id="WP_160554333.1">
    <property type="nucleotide sequence ID" value="NZ_CP047650.1"/>
</dbReference>
<evidence type="ECO:0000313" key="4">
    <source>
        <dbReference type="Proteomes" id="UP000464787"/>
    </source>
</evidence>
<name>A0A857JC36_9BURK</name>
<dbReference type="Proteomes" id="UP000464787">
    <property type="component" value="Chromosome"/>
</dbReference>
<dbReference type="EMBL" id="CP047650">
    <property type="protein sequence ID" value="QHJ00523.1"/>
    <property type="molecule type" value="Genomic_DNA"/>
</dbReference>
<dbReference type="Pfam" id="PF03401">
    <property type="entry name" value="TctC"/>
    <property type="match status" value="1"/>
</dbReference>
<evidence type="ECO:0000313" key="3">
    <source>
        <dbReference type="EMBL" id="QHJ00523.1"/>
    </source>
</evidence>
<keyword evidence="4" id="KW-1185">Reference proteome</keyword>
<dbReference type="PIRSF" id="PIRSF017082">
    <property type="entry name" value="YflP"/>
    <property type="match status" value="1"/>
</dbReference>
<dbReference type="KEGG" id="xyk:GT347_22620"/>
<reference evidence="3 4" key="1">
    <citation type="submission" date="2020-01" db="EMBL/GenBank/DDBJ databases">
        <title>Genome sequencing of strain KACC 21265.</title>
        <authorList>
            <person name="Heo J."/>
            <person name="Kim S.-J."/>
            <person name="Kim J.-S."/>
            <person name="Hong S.-B."/>
            <person name="Kwon S.-W."/>
        </authorList>
    </citation>
    <scope>NUCLEOTIDE SEQUENCE [LARGE SCALE GENOMIC DNA]</scope>
    <source>
        <strain evidence="3 4">KACC 21265</strain>
    </source>
</reference>
<accession>A0A857JC36</accession>
<dbReference type="InterPro" id="IPR005064">
    <property type="entry name" value="BUG"/>
</dbReference>
<evidence type="ECO:0000256" key="2">
    <source>
        <dbReference type="SAM" id="SignalP"/>
    </source>
</evidence>
<feature type="chain" id="PRO_5032463034" evidence="2">
    <location>
        <begin position="30"/>
        <end position="326"/>
    </location>
</feature>
<dbReference type="PANTHER" id="PTHR42928:SF5">
    <property type="entry name" value="BLR1237 PROTEIN"/>
    <property type="match status" value="1"/>
</dbReference>
<dbReference type="CDD" id="cd07012">
    <property type="entry name" value="PBP2_Bug_TTT"/>
    <property type="match status" value="1"/>
</dbReference>
<comment type="similarity">
    <text evidence="1">Belongs to the UPF0065 (bug) family.</text>
</comment>
<feature type="signal peptide" evidence="2">
    <location>
        <begin position="1"/>
        <end position="29"/>
    </location>
</feature>
<sequence>MTFGQGALRRAILFSALVAAAAASPLAHAQNYPDKPVQLIVPYTPGGLTDSLGRIIATKLAERWGKPVLVDNRPGGGSTIGTAHVAASPADGYTILEGSIGLITNPYLMPKLAYDPKSLAPVALVGTAPLIIVINPKIPAKTLPEFIAYAKSRPEGVTFASSGNGSSPHITAALFAAKAGIKVTHVPYKGTAPALNDLLGGQVNAAFDTRLTEQYLQAGKLRAIAVADDHRMARLPDLPTIAEGGVPGVVAKSWFGFFVPAATPKAVRDKLARDILAVAQMPDVRQRISDIGLEPETLDTAAFEKFYQEENRKWGEVISTQHITLE</sequence>
<dbReference type="PANTHER" id="PTHR42928">
    <property type="entry name" value="TRICARBOXYLATE-BINDING PROTEIN"/>
    <property type="match status" value="1"/>
</dbReference>